<feature type="transmembrane region" description="Helical" evidence="7">
    <location>
        <begin position="59"/>
        <end position="81"/>
    </location>
</feature>
<accession>A0A0V8H946</accession>
<evidence type="ECO:0000256" key="1">
    <source>
        <dbReference type="ARBA" id="ARBA00004651"/>
    </source>
</evidence>
<dbReference type="RefSeq" id="WP_058299773.1">
    <property type="nucleotide sequence ID" value="NZ_FMAU01000007.1"/>
</dbReference>
<keyword evidence="3" id="KW-1003">Cell membrane</keyword>
<evidence type="ECO:0000256" key="4">
    <source>
        <dbReference type="ARBA" id="ARBA00022692"/>
    </source>
</evidence>
<evidence type="ECO:0000259" key="8">
    <source>
        <dbReference type="Pfam" id="PF04239"/>
    </source>
</evidence>
<evidence type="ECO:0000259" key="9">
    <source>
        <dbReference type="Pfam" id="PF20730"/>
    </source>
</evidence>
<dbReference type="Proteomes" id="UP000181997">
    <property type="component" value="Unassembled WGS sequence"/>
</dbReference>
<protein>
    <submittedName>
        <fullName evidence="10">Uncharacterized membrane protein YcaP, DUF421 family</fullName>
    </submittedName>
</protein>
<dbReference type="InterPro" id="IPR023090">
    <property type="entry name" value="UPF0702_alpha/beta_dom_sf"/>
</dbReference>
<dbReference type="InterPro" id="IPR048454">
    <property type="entry name" value="YetF_N"/>
</dbReference>
<name>A0A0V8H946_9BACI</name>
<comment type="similarity">
    <text evidence="2">Belongs to the UPF0702 family.</text>
</comment>
<feature type="transmembrane region" description="Helical" evidence="7">
    <location>
        <begin position="7"/>
        <end position="26"/>
    </location>
</feature>
<evidence type="ECO:0000256" key="7">
    <source>
        <dbReference type="SAM" id="Phobius"/>
    </source>
</evidence>
<dbReference type="Pfam" id="PF20730">
    <property type="entry name" value="YetF_N"/>
    <property type="match status" value="1"/>
</dbReference>
<keyword evidence="4 7" id="KW-0812">Transmembrane</keyword>
<evidence type="ECO:0000256" key="3">
    <source>
        <dbReference type="ARBA" id="ARBA00022475"/>
    </source>
</evidence>
<evidence type="ECO:0000256" key="5">
    <source>
        <dbReference type="ARBA" id="ARBA00022989"/>
    </source>
</evidence>
<dbReference type="OrthoDB" id="9778331at2"/>
<gene>
    <name evidence="10" type="ORF">GA0061094_3936</name>
</gene>
<comment type="subcellular location">
    <subcellularLocation>
        <location evidence="1">Cell membrane</location>
        <topology evidence="1">Multi-pass membrane protein</topology>
    </subcellularLocation>
</comment>
<keyword evidence="11" id="KW-1185">Reference proteome</keyword>
<dbReference type="PANTHER" id="PTHR34582">
    <property type="entry name" value="UPF0702 TRANSMEMBRANE PROTEIN YCAP"/>
    <property type="match status" value="1"/>
</dbReference>
<sequence length="236" mass="27016">MPEHFEVIIRSIISFSLLLIGTRMLGKQTISQMTMFDFVASISLGAISANLAFNTTIKIHHTIIAFVMYVAIIFLIAIISLKNRKGRKFLAGDPTIVMQNGKVLEGNMKKMRYTLDYLNQQLRERDVFNIEEVLFAIVETNGTLTVLKKPQFRNVTRQDLMIAVNGEQKLPIELIMDGEIINNNLEQNNLSFSWLESELRKRNLTHHDVVYAVMAANGNLYVDTYNDYIQTPIDKE</sequence>
<dbReference type="Pfam" id="PF04239">
    <property type="entry name" value="DUF421"/>
    <property type="match status" value="1"/>
</dbReference>
<feature type="domain" description="YetF C-terminal" evidence="8">
    <location>
        <begin position="82"/>
        <end position="212"/>
    </location>
</feature>
<evidence type="ECO:0000313" key="11">
    <source>
        <dbReference type="Proteomes" id="UP000181997"/>
    </source>
</evidence>
<proteinExistence type="inferred from homology"/>
<keyword evidence="5 7" id="KW-1133">Transmembrane helix</keyword>
<dbReference type="Gene3D" id="3.30.240.20">
    <property type="entry name" value="bsu07140 like domains"/>
    <property type="match status" value="2"/>
</dbReference>
<organism evidence="10 11">
    <name type="scientific">[Bacillus] enclensis</name>
    <dbReference type="NCBI Taxonomy" id="1402860"/>
    <lineage>
        <taxon>Bacteria</taxon>
        <taxon>Bacillati</taxon>
        <taxon>Bacillota</taxon>
        <taxon>Bacilli</taxon>
        <taxon>Bacillales</taxon>
        <taxon>Bacillaceae</taxon>
        <taxon>Rossellomorea</taxon>
    </lineage>
</organism>
<feature type="domain" description="YetF-like N-terminal transmembrane" evidence="9">
    <location>
        <begin position="6"/>
        <end position="79"/>
    </location>
</feature>
<evidence type="ECO:0000256" key="2">
    <source>
        <dbReference type="ARBA" id="ARBA00006448"/>
    </source>
</evidence>
<dbReference type="AlphaFoldDB" id="A0A0V8H946"/>
<evidence type="ECO:0000313" key="10">
    <source>
        <dbReference type="EMBL" id="SCC31822.1"/>
    </source>
</evidence>
<dbReference type="PANTHER" id="PTHR34582:SF7">
    <property type="entry name" value="UPF0702 TRANSMEMBRANE PROTEIN YDFS"/>
    <property type="match status" value="1"/>
</dbReference>
<dbReference type="EMBL" id="FMAU01000007">
    <property type="protein sequence ID" value="SCC31822.1"/>
    <property type="molecule type" value="Genomic_DNA"/>
</dbReference>
<reference evidence="11" key="1">
    <citation type="submission" date="2016-08" db="EMBL/GenBank/DDBJ databases">
        <authorList>
            <person name="Varghese N."/>
            <person name="Submissions Spin"/>
        </authorList>
    </citation>
    <scope>NUCLEOTIDE SEQUENCE [LARGE SCALE GENOMIC DNA]</scope>
    <source>
        <strain evidence="11">SGD-1123</strain>
    </source>
</reference>
<dbReference type="GO" id="GO:0005886">
    <property type="term" value="C:plasma membrane"/>
    <property type="evidence" value="ECO:0007669"/>
    <property type="project" value="UniProtKB-SubCell"/>
</dbReference>
<keyword evidence="6 7" id="KW-0472">Membrane</keyword>
<dbReference type="InterPro" id="IPR007353">
    <property type="entry name" value="DUF421"/>
</dbReference>
<evidence type="ECO:0000256" key="6">
    <source>
        <dbReference type="ARBA" id="ARBA00023136"/>
    </source>
</evidence>